<protein>
    <submittedName>
        <fullName evidence="6">Winged helix-turn-helix domain-containing protein</fullName>
    </submittedName>
</protein>
<evidence type="ECO:0000256" key="2">
    <source>
        <dbReference type="PROSITE-ProRule" id="PRU00169"/>
    </source>
</evidence>
<evidence type="ECO:0000313" key="7">
    <source>
        <dbReference type="Proteomes" id="UP001595386"/>
    </source>
</evidence>
<keyword evidence="2" id="KW-0597">Phosphoprotein</keyword>
<evidence type="ECO:0000256" key="1">
    <source>
        <dbReference type="ARBA" id="ARBA00023125"/>
    </source>
</evidence>
<evidence type="ECO:0000256" key="3">
    <source>
        <dbReference type="PROSITE-ProRule" id="PRU01091"/>
    </source>
</evidence>
<dbReference type="InterPro" id="IPR001867">
    <property type="entry name" value="OmpR/PhoB-type_DNA-bd"/>
</dbReference>
<dbReference type="SMART" id="SM00448">
    <property type="entry name" value="REC"/>
    <property type="match status" value="1"/>
</dbReference>
<comment type="caution">
    <text evidence="6">The sequence shown here is derived from an EMBL/GenBank/DDBJ whole genome shotgun (WGS) entry which is preliminary data.</text>
</comment>
<dbReference type="EMBL" id="JBHRSQ010000004">
    <property type="protein sequence ID" value="MFC2990580.1"/>
    <property type="molecule type" value="Genomic_DNA"/>
</dbReference>
<sequence length="232" mass="25748">MKPQPSILITGQNCHDHQDLIVLLGNCDLDVKLEPDAEHSADHINGSRPAVIVLDTNMPPPGGNNLVATLSRASTYGVIVLCTKADATDCILGLELGADDVVDRHRDPREIAARIRRLMVRGQTLLSVTQGQSDIVFSDWRLSVERRELLDARGNRVHLTRGEFDLLAALACHQGKVMSRDQLLDHISHREWASSDRTVDVLVNRLRHKIGDSPREPRHLVTVHGVGYAFSF</sequence>
<dbReference type="InterPro" id="IPR036388">
    <property type="entry name" value="WH-like_DNA-bd_sf"/>
</dbReference>
<evidence type="ECO:0000259" key="4">
    <source>
        <dbReference type="PROSITE" id="PS50110"/>
    </source>
</evidence>
<dbReference type="PROSITE" id="PS51755">
    <property type="entry name" value="OMPR_PHOB"/>
    <property type="match status" value="1"/>
</dbReference>
<dbReference type="SMART" id="SM00862">
    <property type="entry name" value="Trans_reg_C"/>
    <property type="match status" value="1"/>
</dbReference>
<evidence type="ECO:0000313" key="6">
    <source>
        <dbReference type="EMBL" id="MFC2990580.1"/>
    </source>
</evidence>
<feature type="domain" description="Response regulatory" evidence="4">
    <location>
        <begin position="6"/>
        <end position="119"/>
    </location>
</feature>
<keyword evidence="7" id="KW-1185">Reference proteome</keyword>
<dbReference type="InterPro" id="IPR016032">
    <property type="entry name" value="Sig_transdc_resp-reg_C-effctor"/>
</dbReference>
<dbReference type="Pfam" id="PF00072">
    <property type="entry name" value="Response_reg"/>
    <property type="match status" value="1"/>
</dbReference>
<evidence type="ECO:0000259" key="5">
    <source>
        <dbReference type="PROSITE" id="PS51755"/>
    </source>
</evidence>
<gene>
    <name evidence="6" type="ORF">ACFODV_00855</name>
</gene>
<dbReference type="Gene3D" id="3.40.50.2300">
    <property type="match status" value="1"/>
</dbReference>
<organism evidence="6 7">
    <name type="scientific">Halomonas tibetensis</name>
    <dbReference type="NCBI Taxonomy" id="2259590"/>
    <lineage>
        <taxon>Bacteria</taxon>
        <taxon>Pseudomonadati</taxon>
        <taxon>Pseudomonadota</taxon>
        <taxon>Gammaproteobacteria</taxon>
        <taxon>Oceanospirillales</taxon>
        <taxon>Halomonadaceae</taxon>
        <taxon>Halomonas</taxon>
    </lineage>
</organism>
<reference evidence="7" key="1">
    <citation type="journal article" date="2019" name="Int. J. Syst. Evol. Microbiol.">
        <title>The Global Catalogue of Microorganisms (GCM) 10K type strain sequencing project: providing services to taxonomists for standard genome sequencing and annotation.</title>
        <authorList>
            <consortium name="The Broad Institute Genomics Platform"/>
            <consortium name="The Broad Institute Genome Sequencing Center for Infectious Disease"/>
            <person name="Wu L."/>
            <person name="Ma J."/>
        </authorList>
    </citation>
    <scope>NUCLEOTIDE SEQUENCE [LARGE SCALE GENOMIC DNA]</scope>
    <source>
        <strain evidence="7">KCTC 52660</strain>
    </source>
</reference>
<dbReference type="SUPFAM" id="SSF46894">
    <property type="entry name" value="C-terminal effector domain of the bipartite response regulators"/>
    <property type="match status" value="1"/>
</dbReference>
<dbReference type="Gene3D" id="1.10.10.10">
    <property type="entry name" value="Winged helix-like DNA-binding domain superfamily/Winged helix DNA-binding domain"/>
    <property type="match status" value="1"/>
</dbReference>
<dbReference type="InterPro" id="IPR039420">
    <property type="entry name" value="WalR-like"/>
</dbReference>
<keyword evidence="1 3" id="KW-0238">DNA-binding</keyword>
<dbReference type="PANTHER" id="PTHR48111:SF58">
    <property type="entry name" value="TORCAD OPERON TRANSCRIPTIONAL REGULATORY PROTEIN TORR"/>
    <property type="match status" value="1"/>
</dbReference>
<dbReference type="CDD" id="cd00383">
    <property type="entry name" value="trans_reg_C"/>
    <property type="match status" value="1"/>
</dbReference>
<feature type="modified residue" description="4-aspartylphosphate" evidence="2">
    <location>
        <position position="55"/>
    </location>
</feature>
<dbReference type="InterPro" id="IPR001789">
    <property type="entry name" value="Sig_transdc_resp-reg_receiver"/>
</dbReference>
<dbReference type="Proteomes" id="UP001595386">
    <property type="component" value="Unassembled WGS sequence"/>
</dbReference>
<dbReference type="PANTHER" id="PTHR48111">
    <property type="entry name" value="REGULATOR OF RPOS"/>
    <property type="match status" value="1"/>
</dbReference>
<name>A0ABV7B2L0_9GAMM</name>
<dbReference type="SUPFAM" id="SSF52172">
    <property type="entry name" value="CheY-like"/>
    <property type="match status" value="1"/>
</dbReference>
<feature type="domain" description="OmpR/PhoB-type" evidence="5">
    <location>
        <begin position="132"/>
        <end position="232"/>
    </location>
</feature>
<dbReference type="InterPro" id="IPR011006">
    <property type="entry name" value="CheY-like_superfamily"/>
</dbReference>
<dbReference type="RefSeq" id="WP_379753214.1">
    <property type="nucleotide sequence ID" value="NZ_JBHRSQ010000004.1"/>
</dbReference>
<feature type="DNA-binding region" description="OmpR/PhoB-type" evidence="3">
    <location>
        <begin position="132"/>
        <end position="232"/>
    </location>
</feature>
<dbReference type="PROSITE" id="PS50110">
    <property type="entry name" value="RESPONSE_REGULATORY"/>
    <property type="match status" value="1"/>
</dbReference>
<proteinExistence type="predicted"/>
<dbReference type="Pfam" id="PF00486">
    <property type="entry name" value="Trans_reg_C"/>
    <property type="match status" value="1"/>
</dbReference>
<accession>A0ABV7B2L0</accession>